<feature type="non-terminal residue" evidence="1">
    <location>
        <position position="1"/>
    </location>
</feature>
<dbReference type="AlphaFoldDB" id="A0A7J8M010"/>
<sequence length="27" mass="3304">MSSIFPRLIVRKKVARMRNFLWLLKTV</sequence>
<evidence type="ECO:0000313" key="1">
    <source>
        <dbReference type="EMBL" id="MBA0558006.1"/>
    </source>
</evidence>
<name>A0A7J8M010_9ROSI</name>
<reference evidence="1 2" key="1">
    <citation type="journal article" date="2019" name="Genome Biol. Evol.">
        <title>Insights into the evolution of the New World diploid cottons (Gossypium, subgenus Houzingenia) based on genome sequencing.</title>
        <authorList>
            <person name="Grover C.E."/>
            <person name="Arick M.A. 2nd"/>
            <person name="Thrash A."/>
            <person name="Conover J.L."/>
            <person name="Sanders W.S."/>
            <person name="Peterson D.G."/>
            <person name="Frelichowski J.E."/>
            <person name="Scheffler J.A."/>
            <person name="Scheffler B.E."/>
            <person name="Wendel J.F."/>
        </authorList>
    </citation>
    <scope>NUCLEOTIDE SEQUENCE [LARGE SCALE GENOMIC DNA]</scope>
    <source>
        <strain evidence="1">157</strain>
        <tissue evidence="1">Leaf</tissue>
    </source>
</reference>
<protein>
    <submittedName>
        <fullName evidence="1">Uncharacterized protein</fullName>
    </submittedName>
</protein>
<keyword evidence="2" id="KW-1185">Reference proteome</keyword>
<gene>
    <name evidence="1" type="ORF">Golob_015047</name>
</gene>
<accession>A0A7J8M010</accession>
<evidence type="ECO:0000313" key="2">
    <source>
        <dbReference type="Proteomes" id="UP000593572"/>
    </source>
</evidence>
<dbReference type="EMBL" id="JABEZX010000006">
    <property type="protein sequence ID" value="MBA0558006.1"/>
    <property type="molecule type" value="Genomic_DNA"/>
</dbReference>
<comment type="caution">
    <text evidence="1">The sequence shown here is derived from an EMBL/GenBank/DDBJ whole genome shotgun (WGS) entry which is preliminary data.</text>
</comment>
<organism evidence="1 2">
    <name type="scientific">Gossypium lobatum</name>
    <dbReference type="NCBI Taxonomy" id="34289"/>
    <lineage>
        <taxon>Eukaryota</taxon>
        <taxon>Viridiplantae</taxon>
        <taxon>Streptophyta</taxon>
        <taxon>Embryophyta</taxon>
        <taxon>Tracheophyta</taxon>
        <taxon>Spermatophyta</taxon>
        <taxon>Magnoliopsida</taxon>
        <taxon>eudicotyledons</taxon>
        <taxon>Gunneridae</taxon>
        <taxon>Pentapetalae</taxon>
        <taxon>rosids</taxon>
        <taxon>malvids</taxon>
        <taxon>Malvales</taxon>
        <taxon>Malvaceae</taxon>
        <taxon>Malvoideae</taxon>
        <taxon>Gossypium</taxon>
    </lineage>
</organism>
<dbReference type="Proteomes" id="UP000593572">
    <property type="component" value="Unassembled WGS sequence"/>
</dbReference>
<proteinExistence type="predicted"/>